<feature type="transmembrane region" description="Helical" evidence="1">
    <location>
        <begin position="52"/>
        <end position="73"/>
    </location>
</feature>
<sequence>MDKSLAMLLRIFLGLLVCGLGWLMVWKTQWFLDMLGFVSWAEEHLGSGGTRMFYKLMGTLIIVIGFIVITNLWDHIIGGLIRSIF</sequence>
<keyword evidence="1" id="KW-0472">Membrane</keyword>
<dbReference type="Proteomes" id="UP000034846">
    <property type="component" value="Unassembled WGS sequence"/>
</dbReference>
<dbReference type="AlphaFoldDB" id="A0A0G1XFX3"/>
<evidence type="ECO:0000256" key="1">
    <source>
        <dbReference type="SAM" id="Phobius"/>
    </source>
</evidence>
<protein>
    <submittedName>
        <fullName evidence="2">Uncharacterized protein</fullName>
    </submittedName>
</protein>
<feature type="transmembrane region" description="Helical" evidence="1">
    <location>
        <begin position="12"/>
        <end position="32"/>
    </location>
</feature>
<name>A0A0G1XFX3_9BACT</name>
<dbReference type="EMBL" id="LCRD01000021">
    <property type="protein sequence ID" value="KKW30138.1"/>
    <property type="molecule type" value="Genomic_DNA"/>
</dbReference>
<organism evidence="2 3">
    <name type="scientific">Candidatus Uhrbacteria bacterium GW2011_GWD2_52_7</name>
    <dbReference type="NCBI Taxonomy" id="1618989"/>
    <lineage>
        <taxon>Bacteria</taxon>
        <taxon>Candidatus Uhriibacteriota</taxon>
    </lineage>
</organism>
<accession>A0A0G1XFX3</accession>
<evidence type="ECO:0000313" key="2">
    <source>
        <dbReference type="EMBL" id="KKW30138.1"/>
    </source>
</evidence>
<evidence type="ECO:0000313" key="3">
    <source>
        <dbReference type="Proteomes" id="UP000034846"/>
    </source>
</evidence>
<reference evidence="2 3" key="1">
    <citation type="journal article" date="2015" name="Nature">
        <title>rRNA introns, odd ribosomes, and small enigmatic genomes across a large radiation of phyla.</title>
        <authorList>
            <person name="Brown C.T."/>
            <person name="Hug L.A."/>
            <person name="Thomas B.C."/>
            <person name="Sharon I."/>
            <person name="Castelle C.J."/>
            <person name="Singh A."/>
            <person name="Wilkins M.J."/>
            <person name="Williams K.H."/>
            <person name="Banfield J.F."/>
        </authorList>
    </citation>
    <scope>NUCLEOTIDE SEQUENCE [LARGE SCALE GENOMIC DNA]</scope>
</reference>
<keyword evidence="1" id="KW-0812">Transmembrane</keyword>
<comment type="caution">
    <text evidence="2">The sequence shown here is derived from an EMBL/GenBank/DDBJ whole genome shotgun (WGS) entry which is preliminary data.</text>
</comment>
<keyword evidence="1" id="KW-1133">Transmembrane helix</keyword>
<gene>
    <name evidence="2" type="ORF">UY72_C0021G0002</name>
</gene>
<proteinExistence type="predicted"/>